<proteinExistence type="inferred from homology"/>
<dbReference type="Pfam" id="PF12850">
    <property type="entry name" value="Metallophos_2"/>
    <property type="match status" value="1"/>
</dbReference>
<reference evidence="5" key="1">
    <citation type="journal article" date="2019" name="Int. J. Syst. Evol. Microbiol.">
        <title>The Global Catalogue of Microorganisms (GCM) 10K type strain sequencing project: providing services to taxonomists for standard genome sequencing and annotation.</title>
        <authorList>
            <consortium name="The Broad Institute Genomics Platform"/>
            <consortium name="The Broad Institute Genome Sequencing Center for Infectious Disease"/>
            <person name="Wu L."/>
            <person name="Ma J."/>
        </authorList>
    </citation>
    <scope>NUCLEOTIDE SEQUENCE [LARGE SCALE GENOMIC DNA]</scope>
    <source>
        <strain evidence="5">CGMCC 1.15772</strain>
    </source>
</reference>
<protein>
    <recommendedName>
        <fullName evidence="2">Phosphoesterase</fullName>
        <ecNumber evidence="2">3.1.4.-</ecNumber>
    </recommendedName>
</protein>
<dbReference type="RefSeq" id="WP_380081996.1">
    <property type="nucleotide sequence ID" value="NZ_JBHSWD010000001.1"/>
</dbReference>
<name>A0ABW1YAI7_9DEIO</name>
<dbReference type="NCBIfam" id="TIGR00040">
    <property type="entry name" value="yfcE"/>
    <property type="match status" value="1"/>
</dbReference>
<evidence type="ECO:0000259" key="3">
    <source>
        <dbReference type="Pfam" id="PF12850"/>
    </source>
</evidence>
<evidence type="ECO:0000256" key="1">
    <source>
        <dbReference type="ARBA" id="ARBA00008950"/>
    </source>
</evidence>
<keyword evidence="2" id="KW-0479">Metal-binding</keyword>
<evidence type="ECO:0000313" key="4">
    <source>
        <dbReference type="EMBL" id="MFC6590988.1"/>
    </source>
</evidence>
<dbReference type="EMBL" id="JBHSWD010000001">
    <property type="protein sequence ID" value="MFC6590988.1"/>
    <property type="molecule type" value="Genomic_DNA"/>
</dbReference>
<dbReference type="SUPFAM" id="SSF56300">
    <property type="entry name" value="Metallo-dependent phosphatases"/>
    <property type="match status" value="1"/>
</dbReference>
<organism evidence="4 5">
    <name type="scientific">Deinococcus lacus</name>
    <dbReference type="NCBI Taxonomy" id="392561"/>
    <lineage>
        <taxon>Bacteria</taxon>
        <taxon>Thermotogati</taxon>
        <taxon>Deinococcota</taxon>
        <taxon>Deinococci</taxon>
        <taxon>Deinococcales</taxon>
        <taxon>Deinococcaceae</taxon>
        <taxon>Deinococcus</taxon>
    </lineage>
</organism>
<accession>A0ABW1YAI7</accession>
<gene>
    <name evidence="4" type="ORF">ACFP81_02395</name>
</gene>
<dbReference type="EC" id="3.1.4.-" evidence="2"/>
<dbReference type="InterPro" id="IPR029052">
    <property type="entry name" value="Metallo-depent_PP-like"/>
</dbReference>
<evidence type="ECO:0000313" key="5">
    <source>
        <dbReference type="Proteomes" id="UP001596297"/>
    </source>
</evidence>
<comment type="similarity">
    <text evidence="1 2">Belongs to the metallophosphoesterase superfamily. YfcE family.</text>
</comment>
<comment type="cofactor">
    <cofactor evidence="2">
        <name>a divalent metal cation</name>
        <dbReference type="ChEBI" id="CHEBI:60240"/>
    </cofactor>
</comment>
<keyword evidence="5" id="KW-1185">Reference proteome</keyword>
<dbReference type="Gene3D" id="3.60.21.10">
    <property type="match status" value="1"/>
</dbReference>
<sequence length="171" mass="18185">MRILLLSDTHGLLRPEVLTLAQQADAVLHAGDVGDVAVLTRLEAAAPLTAVRGNVDRQAPLSQLPLTEWAEFGEYNLYLLHDLADLDLDPGVAGVHAVISGHTHRPALEQRGQTLLINPGAVGPRRFRLPISAAWLTLEPGGPLAVQLLTLNSAGSWDTGDSLGLCRFTGP</sequence>
<evidence type="ECO:0000256" key="2">
    <source>
        <dbReference type="RuleBase" id="RU362039"/>
    </source>
</evidence>
<comment type="caution">
    <text evidence="4">The sequence shown here is derived from an EMBL/GenBank/DDBJ whole genome shotgun (WGS) entry which is preliminary data.</text>
</comment>
<feature type="domain" description="Calcineurin-like phosphoesterase" evidence="3">
    <location>
        <begin position="1"/>
        <end position="139"/>
    </location>
</feature>
<dbReference type="InterPro" id="IPR024654">
    <property type="entry name" value="Calcineurin-like_PHP_lpxH"/>
</dbReference>
<dbReference type="Proteomes" id="UP001596297">
    <property type="component" value="Unassembled WGS sequence"/>
</dbReference>
<dbReference type="InterPro" id="IPR000979">
    <property type="entry name" value="Phosphodiesterase_MJ0936/Vps29"/>
</dbReference>